<dbReference type="Proteomes" id="UP001296943">
    <property type="component" value="Unassembled WGS sequence"/>
</dbReference>
<dbReference type="InterPro" id="IPR021223">
    <property type="entry name" value="AbiGi"/>
</dbReference>
<dbReference type="EMBL" id="JAFBDR010000014">
    <property type="protein sequence ID" value="MBM7572118.1"/>
    <property type="molecule type" value="Genomic_DNA"/>
</dbReference>
<sequence length="226" mass="26867">MQKPRYYSNIYWHFTGGPVSRGNEIVWHNFTCLKDVKKNTKLRPHKEAMDNLKSIIHSNVLKATCTELISSNVETKKFCSVCDIPLVDLLYHRKYYGDYAIGFNANKIHENFHPVLYIDPTYTRINTSYYEMEDHTEDDIMLWNLIGLKKENPLLNFIKITNFSLEYDHSFYGEREWRCLDDFHFKDKEVEAIIVPKEEVEIINHFLKDNGYQNISVISWDLIENI</sequence>
<comment type="caution">
    <text evidence="1">The sequence shown here is derived from an EMBL/GenBank/DDBJ whole genome shotgun (WGS) entry which is preliminary data.</text>
</comment>
<dbReference type="RefSeq" id="WP_204500277.1">
    <property type="nucleotide sequence ID" value="NZ_JAFBDR010000014.1"/>
</dbReference>
<keyword evidence="2" id="KW-1185">Reference proteome</keyword>
<proteinExistence type="predicted"/>
<reference evidence="1 2" key="1">
    <citation type="submission" date="2021-01" db="EMBL/GenBank/DDBJ databases">
        <title>Genomic Encyclopedia of Type Strains, Phase IV (KMG-IV): sequencing the most valuable type-strain genomes for metagenomic binning, comparative biology and taxonomic classification.</title>
        <authorList>
            <person name="Goeker M."/>
        </authorList>
    </citation>
    <scope>NUCLEOTIDE SEQUENCE [LARGE SCALE GENOMIC DNA]</scope>
    <source>
        <strain evidence="1 2">DSM 23711</strain>
    </source>
</reference>
<protein>
    <recommendedName>
        <fullName evidence="3">DUF2971 domain-containing protein</fullName>
    </recommendedName>
</protein>
<dbReference type="Pfam" id="PF10899">
    <property type="entry name" value="AbiGi"/>
    <property type="match status" value="1"/>
</dbReference>
<gene>
    <name evidence="1" type="ORF">JOC48_002621</name>
</gene>
<evidence type="ECO:0000313" key="1">
    <source>
        <dbReference type="EMBL" id="MBM7572118.1"/>
    </source>
</evidence>
<evidence type="ECO:0000313" key="2">
    <source>
        <dbReference type="Proteomes" id="UP001296943"/>
    </source>
</evidence>
<name>A0ABS2N200_9BACI</name>
<accession>A0ABS2N200</accession>
<organism evidence="1 2">
    <name type="scientific">Aquibacillus albus</name>
    <dbReference type="NCBI Taxonomy" id="1168171"/>
    <lineage>
        <taxon>Bacteria</taxon>
        <taxon>Bacillati</taxon>
        <taxon>Bacillota</taxon>
        <taxon>Bacilli</taxon>
        <taxon>Bacillales</taxon>
        <taxon>Bacillaceae</taxon>
        <taxon>Aquibacillus</taxon>
    </lineage>
</organism>
<evidence type="ECO:0008006" key="3">
    <source>
        <dbReference type="Google" id="ProtNLM"/>
    </source>
</evidence>